<reference evidence="2" key="1">
    <citation type="journal article" date="2021" name="Proc. Natl. Acad. Sci. U.S.A.">
        <title>A Catalog of Tens of Thousands of Viruses from Human Metagenomes Reveals Hidden Associations with Chronic Diseases.</title>
        <authorList>
            <person name="Tisza M.J."/>
            <person name="Buck C.B."/>
        </authorList>
    </citation>
    <scope>NUCLEOTIDE SEQUENCE</scope>
    <source>
        <strain evidence="2">Ct9UA16</strain>
    </source>
</reference>
<name>A0A8S5TM49_9CAUD</name>
<dbReference type="CDD" id="cd00093">
    <property type="entry name" value="HTH_XRE"/>
    <property type="match status" value="1"/>
</dbReference>
<dbReference type="SUPFAM" id="SSF47413">
    <property type="entry name" value="lambda repressor-like DNA-binding domains"/>
    <property type="match status" value="1"/>
</dbReference>
<feature type="domain" description="HTH cro/C1-type" evidence="1">
    <location>
        <begin position="7"/>
        <end position="34"/>
    </location>
</feature>
<organism evidence="2">
    <name type="scientific">Siphoviridae sp. ct9UA16</name>
    <dbReference type="NCBI Taxonomy" id="2827793"/>
    <lineage>
        <taxon>Viruses</taxon>
        <taxon>Duplodnaviria</taxon>
        <taxon>Heunggongvirae</taxon>
        <taxon>Uroviricota</taxon>
        <taxon>Caudoviricetes</taxon>
    </lineage>
</organism>
<proteinExistence type="predicted"/>
<evidence type="ECO:0000313" key="2">
    <source>
        <dbReference type="EMBL" id="DAF64373.1"/>
    </source>
</evidence>
<dbReference type="Gene3D" id="1.10.260.40">
    <property type="entry name" value="lambda repressor-like DNA-binding domains"/>
    <property type="match status" value="1"/>
</dbReference>
<protein>
    <submittedName>
        <fullName evidence="2">Helix-turn-helix domain protein</fullName>
    </submittedName>
</protein>
<dbReference type="EMBL" id="BK032859">
    <property type="protein sequence ID" value="DAF64373.1"/>
    <property type="molecule type" value="Genomic_DNA"/>
</dbReference>
<dbReference type="Pfam" id="PF13443">
    <property type="entry name" value="HTH_26"/>
    <property type="match status" value="1"/>
</dbReference>
<dbReference type="InterPro" id="IPR001387">
    <property type="entry name" value="Cro/C1-type_HTH"/>
</dbReference>
<dbReference type="InterPro" id="IPR010982">
    <property type="entry name" value="Lambda_DNA-bd_dom_sf"/>
</dbReference>
<dbReference type="GO" id="GO:0003677">
    <property type="term" value="F:DNA binding"/>
    <property type="evidence" value="ECO:0007669"/>
    <property type="project" value="InterPro"/>
</dbReference>
<evidence type="ECO:0000259" key="1">
    <source>
        <dbReference type="PROSITE" id="PS50943"/>
    </source>
</evidence>
<dbReference type="PROSITE" id="PS50943">
    <property type="entry name" value="HTH_CROC1"/>
    <property type="match status" value="1"/>
</dbReference>
<accession>A0A8S5TM49</accession>
<sequence>MIATDEIKGLIRAHGMTQADVAKRMGIHEATLNRKLNKGVLNSNEIEAMISILDIKNPASIFFGH</sequence>